<feature type="transmembrane region" description="Helical" evidence="1">
    <location>
        <begin position="638"/>
        <end position="660"/>
    </location>
</feature>
<gene>
    <name evidence="2" type="ORF">ElyMa_004971500</name>
</gene>
<evidence type="ECO:0000313" key="3">
    <source>
        <dbReference type="Proteomes" id="UP000762676"/>
    </source>
</evidence>
<feature type="transmembrane region" description="Helical" evidence="1">
    <location>
        <begin position="611"/>
        <end position="632"/>
    </location>
</feature>
<keyword evidence="3" id="KW-1185">Reference proteome</keyword>
<keyword evidence="1" id="KW-0812">Transmembrane</keyword>
<comment type="caution">
    <text evidence="2">The sequence shown here is derived from an EMBL/GenBank/DDBJ whole genome shotgun (WGS) entry which is preliminary data.</text>
</comment>
<keyword evidence="1" id="KW-0472">Membrane</keyword>
<dbReference type="AlphaFoldDB" id="A0AAV4J5W1"/>
<name>A0AAV4J5W1_9GAST</name>
<sequence>MSMLTIESSVLRRRKVVDCTPRSLSSVFWQVNASMPSASTYGLSQKTPAIPKVSRDHLLPTSFLYSCGKVQNSPTSQYDVAFDCSTTSISSVRPLLPCVRSYKPRQASGVNEFDQNQSGNFTQDSTTRVSLGVNRRLNVQGHGISQGINETNDNPNWNFSIDAIQCFNDPWRVKHTRYVRDGYLLSSCRSVNAPHKPTPFPQLGREKQSASKNAKRGCAKVTSPYGCEVDACVLSPTVHRFAKNVGLGRTLLNAEISEENDRVLIKEIRQMLQDPCVTTSPETEKPYSKLQTGLINSSGPQCYALTTENEGQLDLEKVFCTRPHKADEKVKFEMTTQQSEEHLTESSELKESIYSSEEKASFVNRCTAFNVKKETVLDRTDTLDYHFPLLNKSKGDMIESGKGSKLSLVGQQKVVSFADGSSDLTLSRGPNYSNCPHDSSINKTHLVATNQKAQKLKNQGLELIDKIKNTQEWLTRVRVKTPFVSWSNSQENEDARYQQKQVFNTPAGRSPERNTTKQIPRVHKPRLGMRKPFTRSAVINGQGKQPPASVEVNAEGSGDFFVKPPPPPPPQSVNHFMSQTHLKEDLIASSLTFFVEGASLLVILKSSKYKVVVEVEVVVVVVVAAAAVLLLVVVVVVVVVVVLVVVVVVVVVVAVAVVVVN</sequence>
<proteinExistence type="predicted"/>
<evidence type="ECO:0000256" key="1">
    <source>
        <dbReference type="SAM" id="Phobius"/>
    </source>
</evidence>
<dbReference type="EMBL" id="BMAT01009968">
    <property type="protein sequence ID" value="GFS17048.1"/>
    <property type="molecule type" value="Genomic_DNA"/>
</dbReference>
<reference evidence="2 3" key="1">
    <citation type="journal article" date="2021" name="Elife">
        <title>Chloroplast acquisition without the gene transfer in kleptoplastic sea slugs, Plakobranchus ocellatus.</title>
        <authorList>
            <person name="Maeda T."/>
            <person name="Takahashi S."/>
            <person name="Yoshida T."/>
            <person name="Shimamura S."/>
            <person name="Takaki Y."/>
            <person name="Nagai Y."/>
            <person name="Toyoda A."/>
            <person name="Suzuki Y."/>
            <person name="Arimoto A."/>
            <person name="Ishii H."/>
            <person name="Satoh N."/>
            <person name="Nishiyama T."/>
            <person name="Hasebe M."/>
            <person name="Maruyama T."/>
            <person name="Minagawa J."/>
            <person name="Obokata J."/>
            <person name="Shigenobu S."/>
        </authorList>
    </citation>
    <scope>NUCLEOTIDE SEQUENCE [LARGE SCALE GENOMIC DNA]</scope>
</reference>
<accession>A0AAV4J5W1</accession>
<keyword evidence="1" id="KW-1133">Transmembrane helix</keyword>
<protein>
    <submittedName>
        <fullName evidence="2">Uncharacterized protein</fullName>
    </submittedName>
</protein>
<feature type="transmembrane region" description="Helical" evidence="1">
    <location>
        <begin position="586"/>
        <end position="604"/>
    </location>
</feature>
<organism evidence="2 3">
    <name type="scientific">Elysia marginata</name>
    <dbReference type="NCBI Taxonomy" id="1093978"/>
    <lineage>
        <taxon>Eukaryota</taxon>
        <taxon>Metazoa</taxon>
        <taxon>Spiralia</taxon>
        <taxon>Lophotrochozoa</taxon>
        <taxon>Mollusca</taxon>
        <taxon>Gastropoda</taxon>
        <taxon>Heterobranchia</taxon>
        <taxon>Euthyneura</taxon>
        <taxon>Panpulmonata</taxon>
        <taxon>Sacoglossa</taxon>
        <taxon>Placobranchoidea</taxon>
        <taxon>Plakobranchidae</taxon>
        <taxon>Elysia</taxon>
    </lineage>
</organism>
<evidence type="ECO:0000313" key="2">
    <source>
        <dbReference type="EMBL" id="GFS17048.1"/>
    </source>
</evidence>
<dbReference type="Proteomes" id="UP000762676">
    <property type="component" value="Unassembled WGS sequence"/>
</dbReference>